<evidence type="ECO:0000256" key="1">
    <source>
        <dbReference type="ARBA" id="ARBA00006192"/>
    </source>
</evidence>
<keyword evidence="2" id="KW-0677">Repeat</keyword>
<dbReference type="Proteomes" id="UP000076738">
    <property type="component" value="Unassembled WGS sequence"/>
</dbReference>
<dbReference type="STRING" id="1330018.A0A167M2K8"/>
<dbReference type="InterPro" id="IPR002885">
    <property type="entry name" value="PPR_rpt"/>
</dbReference>
<keyword evidence="7" id="KW-1185">Reference proteome</keyword>
<sequence length="578" mass="65011">MSAKRLLHAFPTRTATARVRPASTSSLLGGPAQVVEHSHDDAVRSEIAENYARNGDMSSAWREVRRMGECGVPPHRETIAILLELDTPAHTIEAELDEIDVANKATKATPLTPMGMVSRIWESSIRRILAKPKASAQPAIERALAVYRSAVNKGIKPTSRMALPILRGLCPWSTPERADLDRAMSIYRGLVAAIPASSQIEQIHEHVFSMLLRALVEKRLYEDIKDMCREMRQRKVSIPANQISGHILSVIRSTDTHDEAFDCYRHLRTLAPAEIDYVPIVTVFIYKRTDLSPFPPASSVFTMLAHSIESRNPELDTNTSLVTLLNRYCQNIYWWKKWKFRQEKHPSLPTNIRPQVDEVNAYLRCEYPGTPNTAVWNALLNAYNFTRDFRECFTLWDEMRSNHGACAVDQATVSIMMDTCGQANAGILALRIWEELRGENFPLNKNNWDSHVECLAKLGPAGHDAAMHIVINQMGETESEDGTVPAADLDTLRILLAHSWALQRITTTILRIRKELPNLFDEMFNAAVKSEASDSPQLSSGALLRPDQIFKALPKKYQRPQIPPDVFEPPSEDIPAPT</sequence>
<dbReference type="EMBL" id="KV417285">
    <property type="protein sequence ID" value="KZO96272.1"/>
    <property type="molecule type" value="Genomic_DNA"/>
</dbReference>
<dbReference type="Pfam" id="PF13041">
    <property type="entry name" value="PPR_2"/>
    <property type="match status" value="1"/>
</dbReference>
<evidence type="ECO:0000313" key="7">
    <source>
        <dbReference type="Proteomes" id="UP000076738"/>
    </source>
</evidence>
<reference evidence="6 7" key="1">
    <citation type="journal article" date="2016" name="Mol. Biol. Evol.">
        <title>Comparative Genomics of Early-Diverging Mushroom-Forming Fungi Provides Insights into the Origins of Lignocellulose Decay Capabilities.</title>
        <authorList>
            <person name="Nagy L.G."/>
            <person name="Riley R."/>
            <person name="Tritt A."/>
            <person name="Adam C."/>
            <person name="Daum C."/>
            <person name="Floudas D."/>
            <person name="Sun H."/>
            <person name="Yadav J.S."/>
            <person name="Pangilinan J."/>
            <person name="Larsson K.H."/>
            <person name="Matsuura K."/>
            <person name="Barry K."/>
            <person name="Labutti K."/>
            <person name="Kuo R."/>
            <person name="Ohm R.A."/>
            <person name="Bhattacharya S.S."/>
            <person name="Shirouzu T."/>
            <person name="Yoshinaga Y."/>
            <person name="Martin F.M."/>
            <person name="Grigoriev I.V."/>
            <person name="Hibbett D.S."/>
        </authorList>
    </citation>
    <scope>NUCLEOTIDE SEQUENCE [LARGE SCALE GENOMIC DNA]</scope>
    <source>
        <strain evidence="6 7">TUFC12733</strain>
    </source>
</reference>
<dbReference type="Gene3D" id="1.25.40.10">
    <property type="entry name" value="Tetratricopeptide repeat domain"/>
    <property type="match status" value="2"/>
</dbReference>
<evidence type="ECO:0000256" key="5">
    <source>
        <dbReference type="SAM" id="MobiDB-lite"/>
    </source>
</evidence>
<comment type="subunit">
    <text evidence="4">Binds to mitochondrial small subunit 15S rRNA.</text>
</comment>
<evidence type="ECO:0008006" key="8">
    <source>
        <dbReference type="Google" id="ProtNLM"/>
    </source>
</evidence>
<name>A0A167M2K8_CALVF</name>
<comment type="similarity">
    <text evidence="1">Belongs to the CCM1 family.</text>
</comment>
<proteinExistence type="inferred from homology"/>
<dbReference type="InterPro" id="IPR011990">
    <property type="entry name" value="TPR-like_helical_dom_sf"/>
</dbReference>
<protein>
    <recommendedName>
        <fullName evidence="8">Pentacotripeptide-repeat region of PRORP domain-containing protein</fullName>
    </recommendedName>
</protein>
<comment type="function">
    <text evidence="3">Regulates mitochondrial small subunit maturation by controlling 15S rRNA 5'-end processing. Localizes to the 5' precursor of the 15S rRNA in a position that is subsequently occupied by mS47 in the mature yeast mtSSU. Uses structure and sequence-specific RNA recognition, binding to a single-stranded region of the precursor and specifically recognizing bases -6 to -1. The exchange of Ccm1 for mS47 is coupled to the irreversible removal of precursor rRNA that is accompanied by conformational changes of the mitoribosomal proteins uS5m and mS26. These conformational changes signal completion of 5'-end rRNA processing through protection of the mature 5'-end of the 15S rRNA and stabilization of mS47. The removal of the 5' precursor together with the dissociation of Ccm1 may be catalyzed by the 5'-3' exoribonuclease Pet127. Involved in the specific removal of group I introns in mitochondrial encoded transcripts.</text>
</comment>
<evidence type="ECO:0000256" key="4">
    <source>
        <dbReference type="ARBA" id="ARBA00044511"/>
    </source>
</evidence>
<dbReference type="PANTHER" id="PTHR47447">
    <property type="entry name" value="OS03G0856100 PROTEIN"/>
    <property type="match status" value="1"/>
</dbReference>
<dbReference type="Pfam" id="PF01535">
    <property type="entry name" value="PPR"/>
    <property type="match status" value="1"/>
</dbReference>
<feature type="region of interest" description="Disordered" evidence="5">
    <location>
        <begin position="554"/>
        <end position="578"/>
    </location>
</feature>
<accession>A0A167M2K8</accession>
<evidence type="ECO:0000313" key="6">
    <source>
        <dbReference type="EMBL" id="KZO96272.1"/>
    </source>
</evidence>
<dbReference type="AlphaFoldDB" id="A0A167M2K8"/>
<gene>
    <name evidence="6" type="ORF">CALVIDRAFT_140158</name>
</gene>
<evidence type="ECO:0000256" key="2">
    <source>
        <dbReference type="ARBA" id="ARBA00022737"/>
    </source>
</evidence>
<dbReference type="PANTHER" id="PTHR47447:SF17">
    <property type="entry name" value="OS12G0638900 PROTEIN"/>
    <property type="match status" value="1"/>
</dbReference>
<dbReference type="OrthoDB" id="185373at2759"/>
<organism evidence="6 7">
    <name type="scientific">Calocera viscosa (strain TUFC12733)</name>
    <dbReference type="NCBI Taxonomy" id="1330018"/>
    <lineage>
        <taxon>Eukaryota</taxon>
        <taxon>Fungi</taxon>
        <taxon>Dikarya</taxon>
        <taxon>Basidiomycota</taxon>
        <taxon>Agaricomycotina</taxon>
        <taxon>Dacrymycetes</taxon>
        <taxon>Dacrymycetales</taxon>
        <taxon>Dacrymycetaceae</taxon>
        <taxon>Calocera</taxon>
    </lineage>
</organism>
<evidence type="ECO:0000256" key="3">
    <source>
        <dbReference type="ARBA" id="ARBA00044493"/>
    </source>
</evidence>